<keyword evidence="4" id="KW-1185">Reference proteome</keyword>
<feature type="coiled-coil region" evidence="2">
    <location>
        <begin position="36"/>
        <end position="145"/>
    </location>
</feature>
<evidence type="ECO:0000256" key="1">
    <source>
        <dbReference type="ARBA" id="ARBA00043985"/>
    </source>
</evidence>
<dbReference type="Proteomes" id="UP000315439">
    <property type="component" value="Unassembled WGS sequence"/>
</dbReference>
<dbReference type="Pfam" id="PF04012">
    <property type="entry name" value="PspA_IM30"/>
    <property type="match status" value="1"/>
</dbReference>
<name>A0A545UIJ2_9GAMM</name>
<dbReference type="AlphaFoldDB" id="A0A545UIJ2"/>
<proteinExistence type="inferred from homology"/>
<sequence length="249" mass="27594">MSILGSIIMNLVDKIFTSIRGGARELGEALVDSQSIRIYEQEIMDSKEHLANAKENLTEIIAKKLAAERQLSAINAEIAEHENYAVKALEKNEQELAVQIAEKIARLESKTEILKEDISIYQQSAESLKIQIQQADTMISEYERDLAIVDTTASLQQARSTMVQATTLDDSALSAAQQSLEKIKQKQQFQQDKIAASIQLKKELEGEDLEEKLKSSGIIQDKNSAEAVLARLKKSTSEEPATTKTEDGS</sequence>
<dbReference type="OrthoDB" id="8844617at2"/>
<reference evidence="3 4" key="1">
    <citation type="submission" date="2019-07" db="EMBL/GenBank/DDBJ databases">
        <title>Draft genome for Aliikangiella sp. M105.</title>
        <authorList>
            <person name="Wang G."/>
        </authorList>
    </citation>
    <scope>NUCLEOTIDE SEQUENCE [LARGE SCALE GENOMIC DNA]</scope>
    <source>
        <strain evidence="3 4">M105</strain>
    </source>
</reference>
<evidence type="ECO:0000313" key="4">
    <source>
        <dbReference type="Proteomes" id="UP000315439"/>
    </source>
</evidence>
<comment type="similarity">
    <text evidence="1">Belongs to the PspA/Vipp/IM30 family.</text>
</comment>
<accession>A0A545UIJ2</accession>
<protein>
    <submittedName>
        <fullName evidence="3">PspA/IM30 family protein</fullName>
    </submittedName>
</protein>
<gene>
    <name evidence="3" type="ORF">FLL46_03950</name>
</gene>
<organism evidence="3 4">
    <name type="scientific">Aliikangiella coralliicola</name>
    <dbReference type="NCBI Taxonomy" id="2592383"/>
    <lineage>
        <taxon>Bacteria</taxon>
        <taxon>Pseudomonadati</taxon>
        <taxon>Pseudomonadota</taxon>
        <taxon>Gammaproteobacteria</taxon>
        <taxon>Oceanospirillales</taxon>
        <taxon>Pleioneaceae</taxon>
        <taxon>Aliikangiella</taxon>
    </lineage>
</organism>
<keyword evidence="2" id="KW-0175">Coiled coil</keyword>
<evidence type="ECO:0000256" key="2">
    <source>
        <dbReference type="SAM" id="Coils"/>
    </source>
</evidence>
<comment type="caution">
    <text evidence="3">The sequence shown here is derived from an EMBL/GenBank/DDBJ whole genome shotgun (WGS) entry which is preliminary data.</text>
</comment>
<dbReference type="EMBL" id="VIKS01000002">
    <property type="protein sequence ID" value="TQV89294.1"/>
    <property type="molecule type" value="Genomic_DNA"/>
</dbReference>
<dbReference type="PANTHER" id="PTHR31088">
    <property type="entry name" value="MEMBRANE-ASSOCIATED PROTEIN VIPP1, CHLOROPLASTIC"/>
    <property type="match status" value="1"/>
</dbReference>
<dbReference type="InterPro" id="IPR007157">
    <property type="entry name" value="PspA_VIPP1"/>
</dbReference>
<dbReference type="PANTHER" id="PTHR31088:SF9">
    <property type="entry name" value="PHAGE SHOCK PROTEIN A"/>
    <property type="match status" value="1"/>
</dbReference>
<evidence type="ECO:0000313" key="3">
    <source>
        <dbReference type="EMBL" id="TQV89294.1"/>
    </source>
</evidence>